<sequence length="450" mass="47406">MIGTADGESGARKPVLVHDPTLRDGHHAVRHNLGPDQLRGYAAAADAAGIPVVEVGHGNGLGASSLQAGQARLDDDEMLSVVREALPNSRMGVFMIPGWGTVQDLKKAIAHGVDVVRIGTHCTEGDLAERHLGFLRDAGVEAHGVLLMSHMASPQRLAEECARLVEYGASGVGILDSSGHFLPADVAERIGAICHTVDVPVMFHGHNNLGMAVANSVAAVEAGAGIVDACARGFGAGAGNTQLEVLVPVLERMGFATGIDLYGLLDAADIAGRELMPAPPTIDSVGVVSGLSGVFSGFKNRVLDISRREGIDPRDVFFELGERQAVAGQEDLIVDVALALREEAHSGRPGNRALPIRCDSERGTAMYEVLKGILVDDLQMREEDVVPTAGREEVGLDSLTAVELAALLHNRLGIEIHDYELMDAATVADVARLVEERLPRAEVEAAKGHP</sequence>
<evidence type="ECO:0000256" key="2">
    <source>
        <dbReference type="ARBA" id="ARBA00022450"/>
    </source>
</evidence>
<dbReference type="CDD" id="cd07943">
    <property type="entry name" value="DRE_TIM_HOA"/>
    <property type="match status" value="1"/>
</dbReference>
<dbReference type="InterPro" id="IPR006162">
    <property type="entry name" value="Ppantetheine_attach_site"/>
</dbReference>
<keyword evidence="2" id="KW-0596">Phosphopantetheine</keyword>
<accession>A0A0A0NB79</accession>
<comment type="similarity">
    <text evidence="1 9">Belongs to the 4-hydroxy-2-oxovalerate aldolase family.</text>
</comment>
<dbReference type="SUPFAM" id="SSF89000">
    <property type="entry name" value="post-HMGL domain-like"/>
    <property type="match status" value="1"/>
</dbReference>
<dbReference type="STRING" id="1343740.M271_00330"/>
<dbReference type="PROSITE" id="PS50075">
    <property type="entry name" value="CARRIER"/>
    <property type="match status" value="1"/>
</dbReference>
<dbReference type="GO" id="GO:0003852">
    <property type="term" value="F:2-isopropylmalate synthase activity"/>
    <property type="evidence" value="ECO:0007669"/>
    <property type="project" value="TreeGrafter"/>
</dbReference>
<evidence type="ECO:0000256" key="3">
    <source>
        <dbReference type="ARBA" id="ARBA00022553"/>
    </source>
</evidence>
<proteinExistence type="inferred from homology"/>
<dbReference type="Pfam" id="PF00682">
    <property type="entry name" value="HMGL-like"/>
    <property type="match status" value="1"/>
</dbReference>
<dbReference type="HAMAP" id="MF_01656">
    <property type="entry name" value="HOA"/>
    <property type="match status" value="1"/>
</dbReference>
<dbReference type="InterPro" id="IPR013785">
    <property type="entry name" value="Aldolase_TIM"/>
</dbReference>
<dbReference type="GO" id="GO:0009098">
    <property type="term" value="P:L-leucine biosynthetic process"/>
    <property type="evidence" value="ECO:0007669"/>
    <property type="project" value="TreeGrafter"/>
</dbReference>
<comment type="catalytic activity">
    <reaction evidence="8">
        <text>(S)-4-hydroxy-2-oxohexanoate = propanal + pyruvate</text>
        <dbReference type="Rhea" id="RHEA:36003"/>
        <dbReference type="ChEBI" id="CHEBI:15361"/>
        <dbReference type="ChEBI" id="CHEBI:17153"/>
        <dbReference type="ChEBI" id="CHEBI:73142"/>
        <dbReference type="EC" id="4.1.3.43"/>
    </reaction>
    <physiologicalReaction direction="left-to-right" evidence="8">
        <dbReference type="Rhea" id="RHEA:36004"/>
    </physiologicalReaction>
</comment>
<evidence type="ECO:0000256" key="5">
    <source>
        <dbReference type="ARBA" id="ARBA00022797"/>
    </source>
</evidence>
<dbReference type="KEGG" id="src:M271_00330"/>
<dbReference type="PANTHER" id="PTHR10277">
    <property type="entry name" value="HOMOCITRATE SYNTHASE-RELATED"/>
    <property type="match status" value="1"/>
</dbReference>
<evidence type="ECO:0000313" key="14">
    <source>
        <dbReference type="Proteomes" id="UP000281594"/>
    </source>
</evidence>
<dbReference type="eggNOG" id="COG0236">
    <property type="taxonomic scope" value="Bacteria"/>
</dbReference>
<evidence type="ECO:0000313" key="13">
    <source>
        <dbReference type="EMBL" id="RLV76216.1"/>
    </source>
</evidence>
<dbReference type="HOGENOM" id="CLU_049173_0_1_11"/>
<dbReference type="GO" id="GO:0017000">
    <property type="term" value="P:antibiotic biosynthetic process"/>
    <property type="evidence" value="ECO:0007669"/>
    <property type="project" value="UniProtKB-ARBA"/>
</dbReference>
<dbReference type="PANTHER" id="PTHR10277:SF9">
    <property type="entry name" value="2-ISOPROPYLMALATE SYNTHASE 1, CHLOROPLASTIC-RELATED"/>
    <property type="match status" value="1"/>
</dbReference>
<evidence type="ECO:0000259" key="12">
    <source>
        <dbReference type="PROSITE" id="PS50991"/>
    </source>
</evidence>
<keyword evidence="5 9" id="KW-0058">Aromatic hydrocarbons catabolism</keyword>
<dbReference type="GO" id="GO:0008701">
    <property type="term" value="F:4-hydroxy-2-oxovalerate aldolase activity"/>
    <property type="evidence" value="ECO:0007669"/>
    <property type="project" value="UniProtKB-UniRule"/>
</dbReference>
<feature type="site" description="Transition state stabilizer" evidence="9">
    <location>
        <position position="23"/>
    </location>
</feature>
<keyword evidence="6 9" id="KW-0464">Manganese</keyword>
<comment type="caution">
    <text evidence="9">Lacks conserved residue(s) required for the propagation of feature annotation.</text>
</comment>
<feature type="binding site" evidence="9">
    <location>
        <position position="204"/>
    </location>
    <ligand>
        <name>Mn(2+)</name>
        <dbReference type="ChEBI" id="CHEBI:29035"/>
    </ligand>
</feature>
<comment type="caution">
    <text evidence="13">The sequence shown here is derived from an EMBL/GenBank/DDBJ whole genome shotgun (WGS) entry which is preliminary data.</text>
</comment>
<evidence type="ECO:0000256" key="7">
    <source>
        <dbReference type="ARBA" id="ARBA00023239"/>
    </source>
</evidence>
<dbReference type="SUPFAM" id="SSF47336">
    <property type="entry name" value="ACP-like"/>
    <property type="match status" value="1"/>
</dbReference>
<organism evidence="13 14">
    <name type="scientific">Streptomyces rapamycinicus (strain ATCC 29253 / DSM 41530 / NRRL 5491 / AYB-994)</name>
    <name type="common">Streptomyces hygroscopicus (strain ATCC 29253)</name>
    <dbReference type="NCBI Taxonomy" id="1343740"/>
    <lineage>
        <taxon>Bacteria</taxon>
        <taxon>Bacillati</taxon>
        <taxon>Actinomycetota</taxon>
        <taxon>Actinomycetes</taxon>
        <taxon>Kitasatosporales</taxon>
        <taxon>Streptomycetaceae</taxon>
        <taxon>Streptomyces</taxon>
        <taxon>Streptomyces violaceusniger group</taxon>
    </lineage>
</organism>
<evidence type="ECO:0000259" key="11">
    <source>
        <dbReference type="PROSITE" id="PS50075"/>
    </source>
</evidence>
<dbReference type="GO" id="GO:0030145">
    <property type="term" value="F:manganese ion binding"/>
    <property type="evidence" value="ECO:0007669"/>
    <property type="project" value="UniProtKB-UniRule"/>
</dbReference>
<dbReference type="InterPro" id="IPR012425">
    <property type="entry name" value="DmpG_comm"/>
</dbReference>
<dbReference type="SUPFAM" id="SSF51569">
    <property type="entry name" value="Aldolase"/>
    <property type="match status" value="1"/>
</dbReference>
<dbReference type="Gene3D" id="1.10.8.60">
    <property type="match status" value="1"/>
</dbReference>
<dbReference type="AlphaFoldDB" id="A0A0A0NB79"/>
<dbReference type="InterPro" id="IPR020806">
    <property type="entry name" value="PKS_PP-bd"/>
</dbReference>
<dbReference type="InterPro" id="IPR050073">
    <property type="entry name" value="2-IPM_HCS-like"/>
</dbReference>
<dbReference type="InterPro" id="IPR000891">
    <property type="entry name" value="PYR_CT"/>
</dbReference>
<dbReference type="Pfam" id="PF07836">
    <property type="entry name" value="DmpG_comm"/>
    <property type="match status" value="1"/>
</dbReference>
<dbReference type="Gene3D" id="3.20.20.70">
    <property type="entry name" value="Aldolase class I"/>
    <property type="match status" value="1"/>
</dbReference>
<dbReference type="NCBIfam" id="TIGR03217">
    <property type="entry name" value="4OH_2_O_val_ald"/>
    <property type="match status" value="1"/>
</dbReference>
<evidence type="ECO:0000256" key="4">
    <source>
        <dbReference type="ARBA" id="ARBA00022723"/>
    </source>
</evidence>
<feature type="domain" description="Pyruvate carboxyltransferase" evidence="12">
    <location>
        <begin position="15"/>
        <end position="265"/>
    </location>
</feature>
<evidence type="ECO:0000256" key="9">
    <source>
        <dbReference type="HAMAP-Rule" id="MF_01656"/>
    </source>
</evidence>
<dbReference type="InterPro" id="IPR009081">
    <property type="entry name" value="PP-bd_ACP"/>
</dbReference>
<dbReference type="EC" id="4.1.3.39" evidence="9 10"/>
<dbReference type="GO" id="GO:0031177">
    <property type="term" value="F:phosphopantetheine binding"/>
    <property type="evidence" value="ECO:0007669"/>
    <property type="project" value="InterPro"/>
</dbReference>
<dbReference type="Proteomes" id="UP000281594">
    <property type="component" value="Unassembled WGS sequence"/>
</dbReference>
<dbReference type="SMART" id="SM00823">
    <property type="entry name" value="PKS_PP"/>
    <property type="match status" value="1"/>
</dbReference>
<dbReference type="InterPro" id="IPR017629">
    <property type="entry name" value="4OH_2_O-val_aldolase"/>
</dbReference>
<feature type="domain" description="Carrier" evidence="11">
    <location>
        <begin position="364"/>
        <end position="438"/>
    </location>
</feature>
<feature type="binding site" evidence="9">
    <location>
        <position position="177"/>
    </location>
    <ligand>
        <name>substrate</name>
    </ligand>
</feature>
<feature type="binding site" evidence="9">
    <location>
        <position position="206"/>
    </location>
    <ligand>
        <name>Mn(2+)</name>
        <dbReference type="ChEBI" id="CHEBI:29035"/>
    </ligand>
</feature>
<dbReference type="PROSITE" id="PS50991">
    <property type="entry name" value="PYR_CT"/>
    <property type="match status" value="1"/>
</dbReference>
<dbReference type="PROSITE" id="PS00012">
    <property type="entry name" value="PHOSPHOPANTETHEINE"/>
    <property type="match status" value="1"/>
</dbReference>
<evidence type="ECO:0000256" key="6">
    <source>
        <dbReference type="ARBA" id="ARBA00023211"/>
    </source>
</evidence>
<evidence type="ECO:0000256" key="1">
    <source>
        <dbReference type="ARBA" id="ARBA00008944"/>
    </source>
</evidence>
<dbReference type="NCBIfam" id="NF006049">
    <property type="entry name" value="PRK08195.1"/>
    <property type="match status" value="1"/>
</dbReference>
<dbReference type="Pfam" id="PF00550">
    <property type="entry name" value="PP-binding"/>
    <property type="match status" value="1"/>
</dbReference>
<feature type="binding site" evidence="9">
    <location>
        <position position="204"/>
    </location>
    <ligand>
        <name>substrate</name>
    </ligand>
</feature>
<dbReference type="EMBL" id="QYCY01000002">
    <property type="protein sequence ID" value="RLV76216.1"/>
    <property type="molecule type" value="Genomic_DNA"/>
</dbReference>
<keyword evidence="7 9" id="KW-0456">Lyase</keyword>
<dbReference type="eggNOG" id="COG0119">
    <property type="taxonomic scope" value="Bacteria"/>
</dbReference>
<gene>
    <name evidence="13" type="ORF">D3C57_143360</name>
</gene>
<keyword evidence="3" id="KW-0597">Phosphoprotein</keyword>
<dbReference type="InterPro" id="IPR036736">
    <property type="entry name" value="ACP-like_sf"/>
</dbReference>
<name>A0A0A0NB79_STRRN</name>
<comment type="catalytic activity">
    <reaction evidence="9">
        <text>(S)-4-hydroxy-2-oxopentanoate = acetaldehyde + pyruvate</text>
        <dbReference type="Rhea" id="RHEA:22624"/>
        <dbReference type="ChEBI" id="CHEBI:15343"/>
        <dbReference type="ChEBI" id="CHEBI:15361"/>
        <dbReference type="ChEBI" id="CHEBI:73143"/>
        <dbReference type="EC" id="4.1.3.39"/>
    </reaction>
</comment>
<feature type="active site" description="Proton acceptor" evidence="9">
    <location>
        <position position="27"/>
    </location>
</feature>
<feature type="binding site" evidence="9">
    <location>
        <begin position="23"/>
        <end position="24"/>
    </location>
    <ligand>
        <name>substrate</name>
    </ligand>
</feature>
<dbReference type="InterPro" id="IPR035685">
    <property type="entry name" value="DRE_TIM_HOA"/>
</dbReference>
<dbReference type="Gene3D" id="1.10.1200.10">
    <property type="entry name" value="ACP-like"/>
    <property type="match status" value="1"/>
</dbReference>
<keyword evidence="4 9" id="KW-0479">Metal-binding</keyword>
<evidence type="ECO:0000256" key="8">
    <source>
        <dbReference type="ARBA" id="ARBA00023518"/>
    </source>
</evidence>
<reference evidence="13 14" key="1">
    <citation type="journal article" date="2018" name="J. Biol. Chem.">
        <title>Discovery of the actinoplanic acid pathway in Streptomyces rapamycinicus reveals a genetically conserved synergism with rapamycin.</title>
        <authorList>
            <person name="Mrak P."/>
            <person name="Krastel P."/>
            <person name="Pivk Lukancic P."/>
            <person name="Tao J."/>
            <person name="Pistorius D."/>
            <person name="Moore C.M."/>
        </authorList>
    </citation>
    <scope>NUCLEOTIDE SEQUENCE [LARGE SCALE GENOMIC DNA]</scope>
    <source>
        <strain evidence="13 14">NRRL 5491</strain>
    </source>
</reference>
<feature type="binding site" evidence="9">
    <location>
        <position position="24"/>
    </location>
    <ligand>
        <name>Mn(2+)</name>
        <dbReference type="ChEBI" id="CHEBI:29035"/>
    </ligand>
</feature>
<protein>
    <recommendedName>
        <fullName evidence="9 10">4-hydroxy-2-oxovalerate aldolase</fullName>
        <shortName evidence="9">HOA</shortName>
        <ecNumber evidence="9 10">4.1.3.39</ecNumber>
    </recommendedName>
    <alternativeName>
        <fullName evidence="9">4-hydroxy-2-keto-pentanoic acid aldolase</fullName>
    </alternativeName>
    <alternativeName>
        <fullName evidence="9">4-hydroxy-2-oxopentanoate aldolase</fullName>
    </alternativeName>
</protein>
<evidence type="ECO:0000256" key="10">
    <source>
        <dbReference type="NCBIfam" id="TIGR03217"/>
    </source>
</evidence>